<evidence type="ECO:0000259" key="1">
    <source>
        <dbReference type="Pfam" id="PF18476"/>
    </source>
</evidence>
<name>A0ABS4V8B3_9ACTN</name>
<reference evidence="2 3" key="1">
    <citation type="submission" date="2021-03" db="EMBL/GenBank/DDBJ databases">
        <title>Sequencing the genomes of 1000 actinobacteria strains.</title>
        <authorList>
            <person name="Klenk H.-P."/>
        </authorList>
    </citation>
    <scope>NUCLEOTIDE SEQUENCE [LARGE SCALE GENOMIC DNA]</scope>
    <source>
        <strain evidence="2 3">DSM 40843</strain>
    </source>
</reference>
<evidence type="ECO:0000313" key="3">
    <source>
        <dbReference type="Proteomes" id="UP001519311"/>
    </source>
</evidence>
<keyword evidence="3" id="KW-1185">Reference proteome</keyword>
<dbReference type="EMBL" id="JAGINS010000001">
    <property type="protein sequence ID" value="MBP2360154.1"/>
    <property type="molecule type" value="Genomic_DNA"/>
</dbReference>
<organism evidence="2 3">
    <name type="scientific">Streptomyces clavifer</name>
    <dbReference type="NCBI Taxonomy" id="68188"/>
    <lineage>
        <taxon>Bacteria</taxon>
        <taxon>Bacillati</taxon>
        <taxon>Actinomycetota</taxon>
        <taxon>Actinomycetes</taxon>
        <taxon>Kitasatosporales</taxon>
        <taxon>Streptomycetaceae</taxon>
        <taxon>Streptomyces</taxon>
    </lineage>
</organism>
<gene>
    <name evidence="2" type="ORF">JOF59_002554</name>
</gene>
<dbReference type="Proteomes" id="UP001519311">
    <property type="component" value="Unassembled WGS sequence"/>
</dbReference>
<proteinExistence type="predicted"/>
<dbReference type="RefSeq" id="WP_209470099.1">
    <property type="nucleotide sequence ID" value="NZ_BMWJ01000004.1"/>
</dbReference>
<comment type="caution">
    <text evidence="2">The sequence shown here is derived from an EMBL/GenBank/DDBJ whole genome shotgun (WGS) entry which is preliminary data.</text>
</comment>
<dbReference type="Pfam" id="PF18476">
    <property type="entry name" value="PIN_8"/>
    <property type="match status" value="1"/>
</dbReference>
<sequence length="486" mass="54474">MDASQLPDTGTRESVKQLGIFDCEEAYKTPTSVDYKNLFDSGMIVLDTNVLINLYRSNERTRRDTFAVLYRLQERLWIPHQVLSEFWRNRDLPSVKGHHRAKARTACTALDKVLRSLSDAADRWLKDVHLDTDDAANQKIKGYRDRIEGSVEEMKRYIERQAESDALEGTDSTHTDPILVRLDPLLLGRIGSPLPPEEYAEAVTEAKHRADKEMPPGYADYASKPDGQAAGDYIIWKQVIDEAAKIRNDVLLITGDVKEDWWTPRAGQNIARPRMELRSEMRKEAGVELFMMTPSQLLAEASSAFKLKVDERSVSDLASREKGVDFDVLPAILRNAILGAIEAAHGRATTVHQVSGLKARSPYGLTMSESVMEELTERVATIGGDALNVHGMKYPIFDGLLLIPMRTSPGHESTRMLSSQRLKRIGSVLDASRDMLIFNDVPLANLLPTVVYYASSPDSGVEFVYAVMGNFDARGNFEIELRFSLL</sequence>
<dbReference type="SUPFAM" id="SSF88723">
    <property type="entry name" value="PIN domain-like"/>
    <property type="match status" value="1"/>
</dbReference>
<dbReference type="InterPro" id="IPR041578">
    <property type="entry name" value="PIN_8"/>
</dbReference>
<evidence type="ECO:0000313" key="2">
    <source>
        <dbReference type="EMBL" id="MBP2360154.1"/>
    </source>
</evidence>
<accession>A0ABS4V8B3</accession>
<dbReference type="InterPro" id="IPR029060">
    <property type="entry name" value="PIN-like_dom_sf"/>
</dbReference>
<feature type="domain" description="PIN like" evidence="1">
    <location>
        <begin position="43"/>
        <end position="277"/>
    </location>
</feature>
<protein>
    <submittedName>
        <fullName evidence="2">Nucleic acid-binding protein</fullName>
    </submittedName>
</protein>